<dbReference type="AlphaFoldDB" id="A0A814TSS8"/>
<keyword evidence="5 9" id="KW-0808">Transferase</keyword>
<name>A0A814TSS8_9BILA</name>
<organism evidence="10 12">
    <name type="scientific">Rotaria sordida</name>
    <dbReference type="NCBI Taxonomy" id="392033"/>
    <lineage>
        <taxon>Eukaryota</taxon>
        <taxon>Metazoa</taxon>
        <taxon>Spiralia</taxon>
        <taxon>Gnathifera</taxon>
        <taxon>Rotifera</taxon>
        <taxon>Eurotatoria</taxon>
        <taxon>Bdelloidea</taxon>
        <taxon>Philodinida</taxon>
        <taxon>Philodinidae</taxon>
        <taxon>Rotaria</taxon>
    </lineage>
</organism>
<sequence>MSVHGQVKIRTSAEQKAARERERAEKLQLYLTQYQSILNNRYLLDSFQLLKQTENVLIDHPDCFTLWNIRRESILKLNDDQQKEYLEKELQTTQICLKSNAKSYSCWYQRQWVLKLLKDKFNLNLYQNELQLCKKYLEYDERNFHCWAYRYYLLERLCPSSSSSSSDLESFYENELSFLRSTIGVNLSNYSAWHYRSKYLDKLLDHNPSRRSSLLSNEWQLVLNAFYTDCSDQAAWFYARWLLFKQIGIEFINEDEHIKPLEELDNIEPGNKWCMLALSQLWKGKNIKNDKRIIYLEQLANQIDSDRAQFYRDQI</sequence>
<dbReference type="PROSITE" id="PS51147">
    <property type="entry name" value="PFTA"/>
    <property type="match status" value="3"/>
</dbReference>
<proteinExistence type="inferred from homology"/>
<evidence type="ECO:0000313" key="13">
    <source>
        <dbReference type="Proteomes" id="UP000663870"/>
    </source>
</evidence>
<evidence type="ECO:0000256" key="6">
    <source>
        <dbReference type="ARBA" id="ARBA00022737"/>
    </source>
</evidence>
<comment type="similarity">
    <text evidence="1 9">Belongs to the protein prenyltransferase subunit alpha family.</text>
</comment>
<dbReference type="Gene3D" id="1.25.40.120">
    <property type="entry name" value="Protein prenylyltransferase"/>
    <property type="match status" value="1"/>
</dbReference>
<evidence type="ECO:0000256" key="7">
    <source>
        <dbReference type="ARBA" id="ARBA00031267"/>
    </source>
</evidence>
<dbReference type="Proteomes" id="UP000663870">
    <property type="component" value="Unassembled WGS sequence"/>
</dbReference>
<dbReference type="EMBL" id="CAJNOL010001778">
    <property type="protein sequence ID" value="CAF1417489.1"/>
    <property type="molecule type" value="Genomic_DNA"/>
</dbReference>
<comment type="catalytic activity">
    <reaction evidence="8 9">
        <text>geranylgeranyl diphosphate + L-cysteinyl-[protein] = S-geranylgeranyl-L-cysteinyl-[protein] + diphosphate</text>
        <dbReference type="Rhea" id="RHEA:21240"/>
        <dbReference type="Rhea" id="RHEA-COMP:10131"/>
        <dbReference type="Rhea" id="RHEA-COMP:11537"/>
        <dbReference type="ChEBI" id="CHEBI:29950"/>
        <dbReference type="ChEBI" id="CHEBI:33019"/>
        <dbReference type="ChEBI" id="CHEBI:57533"/>
        <dbReference type="ChEBI" id="CHEBI:86021"/>
        <dbReference type="EC" id="2.5.1.60"/>
    </reaction>
</comment>
<evidence type="ECO:0000313" key="12">
    <source>
        <dbReference type="Proteomes" id="UP000663854"/>
    </source>
</evidence>
<comment type="caution">
    <text evidence="10">The sequence shown here is derived from an EMBL/GenBank/DDBJ whole genome shotgun (WGS) entry which is preliminary data.</text>
</comment>
<dbReference type="SUPFAM" id="SSF48439">
    <property type="entry name" value="Protein prenylyltransferase"/>
    <property type="match status" value="1"/>
</dbReference>
<evidence type="ECO:0000313" key="11">
    <source>
        <dbReference type="EMBL" id="CAF1417489.1"/>
    </source>
</evidence>
<keyword evidence="6" id="KW-0677">Repeat</keyword>
<dbReference type="FunFam" id="1.25.40.120:FF:000035">
    <property type="entry name" value="Geranylgeranyl transferase type-2 subunit alpha"/>
    <property type="match status" value="1"/>
</dbReference>
<dbReference type="EC" id="2.5.1.60" evidence="2 9"/>
<evidence type="ECO:0000256" key="1">
    <source>
        <dbReference type="ARBA" id="ARBA00006734"/>
    </source>
</evidence>
<evidence type="ECO:0000256" key="5">
    <source>
        <dbReference type="ARBA" id="ARBA00022679"/>
    </source>
</evidence>
<evidence type="ECO:0000256" key="4">
    <source>
        <dbReference type="ARBA" id="ARBA00022602"/>
    </source>
</evidence>
<evidence type="ECO:0000313" key="10">
    <source>
        <dbReference type="EMBL" id="CAF1166313.1"/>
    </source>
</evidence>
<dbReference type="GO" id="GO:0097354">
    <property type="term" value="P:prenylation"/>
    <property type="evidence" value="ECO:0007669"/>
    <property type="project" value="UniProtKB-UniRule"/>
</dbReference>
<dbReference type="GO" id="GO:0005968">
    <property type="term" value="C:Rab-protein geranylgeranyltransferase complex"/>
    <property type="evidence" value="ECO:0007669"/>
    <property type="project" value="TreeGrafter"/>
</dbReference>
<evidence type="ECO:0000256" key="2">
    <source>
        <dbReference type="ARBA" id="ARBA00012656"/>
    </source>
</evidence>
<dbReference type="PANTHER" id="PTHR11129">
    <property type="entry name" value="PROTEIN FARNESYLTRANSFERASE ALPHA SUBUNIT/RAB GERANYLGERANYL TRANSFERASE ALPHA SUBUNIT"/>
    <property type="match status" value="1"/>
</dbReference>
<dbReference type="InterPro" id="IPR002088">
    <property type="entry name" value="Prenyl_trans_a"/>
</dbReference>
<dbReference type="PANTHER" id="PTHR11129:SF2">
    <property type="entry name" value="GERANYLGERANYL TRANSFERASE TYPE-2 SUBUNIT ALPHA"/>
    <property type="match status" value="1"/>
</dbReference>
<comment type="function">
    <text evidence="9">Catalyzes the transfer of a geranyl-geranyl moiety from geranyl-geranyl pyrophosphate to cysteines occuring in specific C-terminal amino acid sequences.</text>
</comment>
<dbReference type="Pfam" id="PF01239">
    <property type="entry name" value="PPTA"/>
    <property type="match status" value="4"/>
</dbReference>
<reference evidence="10" key="1">
    <citation type="submission" date="2021-02" db="EMBL/GenBank/DDBJ databases">
        <authorList>
            <person name="Nowell W R."/>
        </authorList>
    </citation>
    <scope>NUCLEOTIDE SEQUENCE</scope>
</reference>
<gene>
    <name evidence="11" type="ORF">JXQ802_LOCUS35655</name>
    <name evidence="10" type="ORF">PYM288_LOCUS23027</name>
</gene>
<evidence type="ECO:0000256" key="9">
    <source>
        <dbReference type="RuleBase" id="RU367120"/>
    </source>
</evidence>
<accession>A0A814TSS8</accession>
<keyword evidence="13" id="KW-1185">Reference proteome</keyword>
<keyword evidence="4 9" id="KW-0637">Prenyltransferase</keyword>
<evidence type="ECO:0000256" key="3">
    <source>
        <dbReference type="ARBA" id="ARBA00014772"/>
    </source>
</evidence>
<dbReference type="Proteomes" id="UP000663854">
    <property type="component" value="Unassembled WGS sequence"/>
</dbReference>
<protein>
    <recommendedName>
        <fullName evidence="3 9">Geranylgeranyl transferase type-2 subunit alpha</fullName>
        <ecNumber evidence="2 9">2.5.1.60</ecNumber>
    </recommendedName>
    <alternativeName>
        <fullName evidence="7 9">Geranylgeranyl transferase type II subunit alpha</fullName>
    </alternativeName>
</protein>
<dbReference type="GO" id="GO:0004663">
    <property type="term" value="F:Rab geranylgeranyltransferase activity"/>
    <property type="evidence" value="ECO:0007669"/>
    <property type="project" value="UniProtKB-UniRule"/>
</dbReference>
<dbReference type="EMBL" id="CAJNOH010001033">
    <property type="protein sequence ID" value="CAF1166313.1"/>
    <property type="molecule type" value="Genomic_DNA"/>
</dbReference>
<evidence type="ECO:0000256" key="8">
    <source>
        <dbReference type="ARBA" id="ARBA00047658"/>
    </source>
</evidence>